<dbReference type="Proteomes" id="UP000321793">
    <property type="component" value="Unassembled WGS sequence"/>
</dbReference>
<accession>A0A512SZY9</accession>
<name>A0A512SZY9_9MICO</name>
<evidence type="ECO:0000313" key="1">
    <source>
        <dbReference type="EMBL" id="GEQ13545.1"/>
    </source>
</evidence>
<dbReference type="AlphaFoldDB" id="A0A512SZY9"/>
<evidence type="ECO:0000313" key="2">
    <source>
        <dbReference type="Proteomes" id="UP000321793"/>
    </source>
</evidence>
<dbReference type="InterPro" id="IPR029083">
    <property type="entry name" value="Imm32"/>
</dbReference>
<sequence>MTSDDATTLPITVDIRKVDEHGLISNWDDTTKLWLSFDEREKTIGIAGNRAALNSLARHLLTLTQPDARPGYNLYWEPESGWFGTDEAGLHISLTE</sequence>
<protein>
    <submittedName>
        <fullName evidence="1">Uncharacterized protein</fullName>
    </submittedName>
</protein>
<organism evidence="1 2">
    <name type="scientific">Knoellia locipacati</name>
    <dbReference type="NCBI Taxonomy" id="882824"/>
    <lineage>
        <taxon>Bacteria</taxon>
        <taxon>Bacillati</taxon>
        <taxon>Actinomycetota</taxon>
        <taxon>Actinomycetes</taxon>
        <taxon>Micrococcales</taxon>
        <taxon>Intrasporangiaceae</taxon>
        <taxon>Knoellia</taxon>
    </lineage>
</organism>
<proteinExistence type="predicted"/>
<comment type="caution">
    <text evidence="1">The sequence shown here is derived from an EMBL/GenBank/DDBJ whole genome shotgun (WGS) entry which is preliminary data.</text>
</comment>
<dbReference type="EMBL" id="BKBA01000006">
    <property type="protein sequence ID" value="GEQ13545.1"/>
    <property type="molecule type" value="Genomic_DNA"/>
</dbReference>
<dbReference type="Pfam" id="PF15566">
    <property type="entry name" value="Imm32"/>
    <property type="match status" value="1"/>
</dbReference>
<dbReference type="RefSeq" id="WP_147063909.1">
    <property type="nucleotide sequence ID" value="NZ_BAABDN010000001.1"/>
</dbReference>
<reference evidence="1 2" key="1">
    <citation type="submission" date="2019-07" db="EMBL/GenBank/DDBJ databases">
        <title>Whole genome shotgun sequence of Knoellia locipacati NBRC 109775.</title>
        <authorList>
            <person name="Hosoyama A."/>
            <person name="Uohara A."/>
            <person name="Ohji S."/>
            <person name="Ichikawa N."/>
        </authorList>
    </citation>
    <scope>NUCLEOTIDE SEQUENCE [LARGE SCALE GENOMIC DNA]</scope>
    <source>
        <strain evidence="1 2">NBRC 109775</strain>
    </source>
</reference>
<gene>
    <name evidence="1" type="ORF">KLO01_15920</name>
</gene>
<dbReference type="OrthoDB" id="3387727at2"/>
<keyword evidence="2" id="KW-1185">Reference proteome</keyword>